<dbReference type="InterPro" id="IPR005126">
    <property type="entry name" value="NapC/NirT_cyt_c_N"/>
</dbReference>
<dbReference type="GO" id="GO:0009055">
    <property type="term" value="F:electron transfer activity"/>
    <property type="evidence" value="ECO:0007669"/>
    <property type="project" value="TreeGrafter"/>
</dbReference>
<evidence type="ECO:0000256" key="11">
    <source>
        <dbReference type="ARBA" id="ARBA00023136"/>
    </source>
</evidence>
<dbReference type="Gene3D" id="1.10.3820.10">
    <property type="entry name" value="Di-heme elbow motif domain"/>
    <property type="match status" value="1"/>
</dbReference>
<dbReference type="Pfam" id="PF03264">
    <property type="entry name" value="Cytochrom_NNT"/>
    <property type="match status" value="1"/>
</dbReference>
<evidence type="ECO:0000256" key="4">
    <source>
        <dbReference type="ARBA" id="ARBA00022475"/>
    </source>
</evidence>
<comment type="PTM">
    <text evidence="12">Binds 4 heme groups per subunit.</text>
</comment>
<feature type="binding site" description="axial binding residue" evidence="14">
    <location>
        <position position="92"/>
    </location>
    <ligand>
        <name>heme</name>
        <dbReference type="ChEBI" id="CHEBI:30413"/>
        <label>1</label>
    </ligand>
    <ligandPart>
        <name>Fe</name>
        <dbReference type="ChEBI" id="CHEBI:18248"/>
    </ligandPart>
</feature>
<feature type="binding site" description="covalent" evidence="13">
    <location>
        <position position="130"/>
    </location>
    <ligand>
        <name>heme</name>
        <dbReference type="ChEBI" id="CHEBI:30413"/>
        <label>3</label>
    </ligand>
</feature>
<name>A0A7W6S134_9PROT</name>
<feature type="domain" description="NapC/NirT cytochrome c N-terminal" evidence="15">
    <location>
        <begin position="9"/>
        <end position="175"/>
    </location>
</feature>
<keyword evidence="8 12" id="KW-0249">Electron transport</keyword>
<feature type="binding site" evidence="13">
    <location>
        <position position="85"/>
    </location>
    <ligand>
        <name>a menaquinol</name>
        <dbReference type="ChEBI" id="CHEBI:18151"/>
    </ligand>
</feature>
<dbReference type="GO" id="GO:0020037">
    <property type="term" value="F:heme binding"/>
    <property type="evidence" value="ECO:0007669"/>
    <property type="project" value="InterPro"/>
</dbReference>
<evidence type="ECO:0000259" key="15">
    <source>
        <dbReference type="Pfam" id="PF03264"/>
    </source>
</evidence>
<comment type="subcellular location">
    <subcellularLocation>
        <location evidence="1">Cell membrane</location>
        <topology evidence="1">Single-pass membrane protein</topology>
    </subcellularLocation>
</comment>
<accession>A0A7W6S134</accession>
<evidence type="ECO:0000256" key="6">
    <source>
        <dbReference type="ARBA" id="ARBA00022692"/>
    </source>
</evidence>
<dbReference type="InterPro" id="IPR051174">
    <property type="entry name" value="Cytochrome_c-type_ET"/>
</dbReference>
<proteinExistence type="inferred from homology"/>
<feature type="binding site" description="covalent" evidence="13">
    <location>
        <position position="165"/>
    </location>
    <ligand>
        <name>heme</name>
        <dbReference type="ChEBI" id="CHEBI:30413"/>
        <label>4</label>
    </ligand>
</feature>
<dbReference type="GO" id="GO:0019333">
    <property type="term" value="P:denitrification pathway"/>
    <property type="evidence" value="ECO:0007669"/>
    <property type="project" value="InterPro"/>
</dbReference>
<dbReference type="PANTHER" id="PTHR30333">
    <property type="entry name" value="CYTOCHROME C-TYPE PROTEIN"/>
    <property type="match status" value="1"/>
</dbReference>
<feature type="binding site" description="covalent" evidence="13">
    <location>
        <position position="68"/>
    </location>
    <ligand>
        <name>heme</name>
        <dbReference type="ChEBI" id="CHEBI:30413"/>
        <label>2</label>
    </ligand>
</feature>
<evidence type="ECO:0000256" key="12">
    <source>
        <dbReference type="PIRNR" id="PIRNR000013"/>
    </source>
</evidence>
<feature type="binding site" evidence="13">
    <location>
        <position position="92"/>
    </location>
    <ligand>
        <name>a menaquinol</name>
        <dbReference type="ChEBI" id="CHEBI:18151"/>
    </ligand>
</feature>
<feature type="binding site" description="covalent" evidence="13">
    <location>
        <position position="162"/>
    </location>
    <ligand>
        <name>heme</name>
        <dbReference type="ChEBI" id="CHEBI:30413"/>
        <label>4</label>
    </ligand>
</feature>
<keyword evidence="3 12" id="KW-0813">Transport</keyword>
<feature type="binding site" description="covalent" evidence="13">
    <location>
        <position position="133"/>
    </location>
    <ligand>
        <name>heme</name>
        <dbReference type="ChEBI" id="CHEBI:30413"/>
        <label>3</label>
    </ligand>
</feature>
<dbReference type="GO" id="GO:0046872">
    <property type="term" value="F:metal ion binding"/>
    <property type="evidence" value="ECO:0007669"/>
    <property type="project" value="UniProtKB-KW"/>
</dbReference>
<keyword evidence="4" id="KW-1003">Cell membrane</keyword>
<dbReference type="PANTHER" id="PTHR30333:SF3">
    <property type="entry name" value="CYTOCHROME C-TYPE PROTEIN TORY"/>
    <property type="match status" value="1"/>
</dbReference>
<keyword evidence="11" id="KW-0472">Membrane</keyword>
<feature type="binding site" description="covalent" evidence="13">
    <location>
        <position position="71"/>
    </location>
    <ligand>
        <name>heme</name>
        <dbReference type="ChEBI" id="CHEBI:30413"/>
        <label>2</label>
    </ligand>
</feature>
<evidence type="ECO:0000256" key="14">
    <source>
        <dbReference type="PIRSR" id="PIRSR000013-2"/>
    </source>
</evidence>
<organism evidence="16 17">
    <name type="scientific">Roseospira goensis</name>
    <dbReference type="NCBI Taxonomy" id="391922"/>
    <lineage>
        <taxon>Bacteria</taxon>
        <taxon>Pseudomonadati</taxon>
        <taxon>Pseudomonadota</taxon>
        <taxon>Alphaproteobacteria</taxon>
        <taxon>Rhodospirillales</taxon>
        <taxon>Rhodospirillaceae</taxon>
        <taxon>Roseospira</taxon>
    </lineage>
</organism>
<dbReference type="GO" id="GO:0009061">
    <property type="term" value="P:anaerobic respiration"/>
    <property type="evidence" value="ECO:0007669"/>
    <property type="project" value="TreeGrafter"/>
</dbReference>
<comment type="similarity">
    <text evidence="2">Belongs to the NapC/NirT/NrfH family.</text>
</comment>
<evidence type="ECO:0000256" key="3">
    <source>
        <dbReference type="ARBA" id="ARBA00022448"/>
    </source>
</evidence>
<gene>
    <name evidence="16" type="ORF">GGD88_002165</name>
</gene>
<keyword evidence="10 12" id="KW-0408">Iron</keyword>
<evidence type="ECO:0000256" key="1">
    <source>
        <dbReference type="ARBA" id="ARBA00004162"/>
    </source>
</evidence>
<dbReference type="SUPFAM" id="SSF48695">
    <property type="entry name" value="Multiheme cytochromes"/>
    <property type="match status" value="1"/>
</dbReference>
<reference evidence="16 17" key="1">
    <citation type="submission" date="2020-08" db="EMBL/GenBank/DDBJ databases">
        <title>Genome sequencing of Purple Non-Sulfur Bacteria from various extreme environments.</title>
        <authorList>
            <person name="Mayer M."/>
        </authorList>
    </citation>
    <scope>NUCLEOTIDE SEQUENCE [LARGE SCALE GENOMIC DNA]</scope>
    <source>
        <strain evidence="16 17">JA135</strain>
    </source>
</reference>
<feature type="binding site" description="axial binding residue" evidence="14">
    <location>
        <position position="171"/>
    </location>
    <ligand>
        <name>heme</name>
        <dbReference type="ChEBI" id="CHEBI:30413"/>
        <label>2</label>
    </ligand>
    <ligandPart>
        <name>Fe</name>
        <dbReference type="ChEBI" id="CHEBI:18248"/>
    </ligandPart>
</feature>
<evidence type="ECO:0000256" key="13">
    <source>
        <dbReference type="PIRSR" id="PIRSR000013-1"/>
    </source>
</evidence>
<comment type="cofactor">
    <cofactor evidence="13">
        <name>heme</name>
        <dbReference type="ChEBI" id="CHEBI:30413"/>
    </cofactor>
    <text evidence="13">Binds 4 heme groups per subunit.</text>
</comment>
<dbReference type="RefSeq" id="WP_184435298.1">
    <property type="nucleotide sequence ID" value="NZ_JACIGI010000016.1"/>
</dbReference>
<dbReference type="AlphaFoldDB" id="A0A7W6S134"/>
<dbReference type="InterPro" id="IPR024717">
    <property type="entry name" value="NapC/NirT/NrfH"/>
</dbReference>
<protein>
    <recommendedName>
        <fullName evidence="12">Cytochrome c-type protein</fullName>
    </recommendedName>
</protein>
<feature type="binding site" description="axial binding residue" evidence="14">
    <location>
        <position position="72"/>
    </location>
    <ligand>
        <name>heme</name>
        <dbReference type="ChEBI" id="CHEBI:30413"/>
        <label>2</label>
    </ligand>
    <ligandPart>
        <name>Fe</name>
        <dbReference type="ChEBI" id="CHEBI:18248"/>
    </ligandPart>
</feature>
<dbReference type="PIRSF" id="PIRSF000013">
    <property type="entry name" value="4_hem_cytochrm_NapC"/>
    <property type="match status" value="1"/>
</dbReference>
<evidence type="ECO:0000256" key="8">
    <source>
        <dbReference type="ARBA" id="ARBA00022982"/>
    </source>
</evidence>
<evidence type="ECO:0000256" key="5">
    <source>
        <dbReference type="ARBA" id="ARBA00022617"/>
    </source>
</evidence>
<feature type="binding site" description="covalent" evidence="13">
    <location>
        <position position="39"/>
    </location>
    <ligand>
        <name>heme</name>
        <dbReference type="ChEBI" id="CHEBI:30413"/>
        <label>1</label>
    </ligand>
</feature>
<keyword evidence="6" id="KW-0812">Transmembrane</keyword>
<comment type="caution">
    <text evidence="16">The sequence shown here is derived from an EMBL/GenBank/DDBJ whole genome shotgun (WGS) entry which is preliminary data.</text>
</comment>
<dbReference type="Proteomes" id="UP000555728">
    <property type="component" value="Unassembled WGS sequence"/>
</dbReference>
<feature type="binding site" description="axial binding residue" evidence="14">
    <location>
        <position position="134"/>
    </location>
    <ligand>
        <name>heme</name>
        <dbReference type="ChEBI" id="CHEBI:30413"/>
        <label>3</label>
    </ligand>
    <ligandPart>
        <name>Fe</name>
        <dbReference type="ChEBI" id="CHEBI:18248"/>
    </ligandPart>
</feature>
<evidence type="ECO:0000256" key="9">
    <source>
        <dbReference type="ARBA" id="ARBA00022989"/>
    </source>
</evidence>
<evidence type="ECO:0000313" key="17">
    <source>
        <dbReference type="Proteomes" id="UP000555728"/>
    </source>
</evidence>
<evidence type="ECO:0000256" key="2">
    <source>
        <dbReference type="ARBA" id="ARBA00007395"/>
    </source>
</evidence>
<evidence type="ECO:0000256" key="10">
    <source>
        <dbReference type="ARBA" id="ARBA00023004"/>
    </source>
</evidence>
<feature type="binding site" description="axial binding residue" evidence="14">
    <location>
        <position position="45"/>
    </location>
    <ligand>
        <name>heme</name>
        <dbReference type="ChEBI" id="CHEBI:30413"/>
        <label>1</label>
    </ligand>
    <ligandPart>
        <name>Fe</name>
        <dbReference type="ChEBI" id="CHEBI:18248"/>
    </ligandPart>
</feature>
<dbReference type="InterPro" id="IPR036280">
    <property type="entry name" value="Multihaem_cyt_sf"/>
</dbReference>
<sequence>MKRGLVIAGIGLIVGGIGGLAVAGAGVTLVKQTSSNAFCIACHEMTWPEASYHDNVHFKNAAGVQAQCKDCHLLSDPWPAYLWQKATFGARDVTMHLLGVIDTREEYEAKRPELAEEVWAWLEETDSATCRTCHTDAAMAVSTAPEMAQRVHQAAAQGGQTCITCHKGVGHGVPEQEAAAADAGS</sequence>
<dbReference type="InterPro" id="IPR038266">
    <property type="entry name" value="NapC/NirT_cytc_sf"/>
</dbReference>
<dbReference type="EMBL" id="JACIGI010000016">
    <property type="protein sequence ID" value="MBB4286435.1"/>
    <property type="molecule type" value="Genomic_DNA"/>
</dbReference>
<dbReference type="GO" id="GO:0005886">
    <property type="term" value="C:plasma membrane"/>
    <property type="evidence" value="ECO:0007669"/>
    <property type="project" value="UniProtKB-SubCell"/>
</dbReference>
<keyword evidence="7 12" id="KW-0479">Metal-binding</keyword>
<feature type="binding site" description="covalent" evidence="13">
    <location>
        <position position="42"/>
    </location>
    <ligand>
        <name>heme</name>
        <dbReference type="ChEBI" id="CHEBI:30413"/>
        <label>1</label>
    </ligand>
</feature>
<evidence type="ECO:0000256" key="7">
    <source>
        <dbReference type="ARBA" id="ARBA00022723"/>
    </source>
</evidence>
<evidence type="ECO:0000313" key="16">
    <source>
        <dbReference type="EMBL" id="MBB4286435.1"/>
    </source>
</evidence>
<feature type="binding site" description="axial binding residue" evidence="14">
    <location>
        <position position="166"/>
    </location>
    <ligand>
        <name>heme</name>
        <dbReference type="ChEBI" id="CHEBI:30413"/>
        <label>4</label>
    </ligand>
    <ligandPart>
        <name>Fe</name>
        <dbReference type="ChEBI" id="CHEBI:18248"/>
    </ligandPart>
</feature>
<keyword evidence="17" id="KW-1185">Reference proteome</keyword>
<keyword evidence="9" id="KW-1133">Transmembrane helix</keyword>
<keyword evidence="5 12" id="KW-0349">Heme</keyword>